<dbReference type="Gene3D" id="3.40.630.30">
    <property type="match status" value="1"/>
</dbReference>
<dbReference type="EMBL" id="PDUD01000024">
    <property type="protein sequence ID" value="PHN04890.1"/>
    <property type="molecule type" value="Genomic_DNA"/>
</dbReference>
<feature type="domain" description="N-acetyltransferase" evidence="4">
    <location>
        <begin position="12"/>
        <end position="173"/>
    </location>
</feature>
<keyword evidence="1 5" id="KW-0808">Transferase</keyword>
<keyword evidence="2" id="KW-0012">Acyltransferase</keyword>
<comment type="caution">
    <text evidence="5">The sequence shown here is derived from an EMBL/GenBank/DDBJ whole genome shotgun (WGS) entry which is preliminary data.</text>
</comment>
<dbReference type="PANTHER" id="PTHR43792:SF8">
    <property type="entry name" value="[RIBOSOMAL PROTEIN US5]-ALANINE N-ACETYLTRANSFERASE"/>
    <property type="match status" value="1"/>
</dbReference>
<dbReference type="SUPFAM" id="SSF55729">
    <property type="entry name" value="Acyl-CoA N-acyltransferases (Nat)"/>
    <property type="match status" value="1"/>
</dbReference>
<dbReference type="Pfam" id="PF13302">
    <property type="entry name" value="Acetyltransf_3"/>
    <property type="match status" value="1"/>
</dbReference>
<evidence type="ECO:0000256" key="1">
    <source>
        <dbReference type="ARBA" id="ARBA00022679"/>
    </source>
</evidence>
<sequence>MQKFPTIKTERLVLSQLSAADIPRIVTYAAEKEISQYTLNIPFPYTEQDAIFWINQSNQGFKNGTQLIFAIRLQPELDFIGGIGLTLSENYHRAEIGYWVGKPFWNRGYTSEAVEAIIGYGFQNLQLNKLMATHLDKNPASGRVMLKNGMVQEGTLREHIFKDGAYFDLIHYGLTRKAFEKLSE</sequence>
<evidence type="ECO:0000313" key="6">
    <source>
        <dbReference type="Proteomes" id="UP000223913"/>
    </source>
</evidence>
<gene>
    <name evidence="5" type="ORF">CRP01_19250</name>
</gene>
<keyword evidence="6" id="KW-1185">Reference proteome</keyword>
<dbReference type="InterPro" id="IPR016181">
    <property type="entry name" value="Acyl_CoA_acyltransferase"/>
</dbReference>
<dbReference type="GO" id="GO:0016747">
    <property type="term" value="F:acyltransferase activity, transferring groups other than amino-acyl groups"/>
    <property type="evidence" value="ECO:0007669"/>
    <property type="project" value="InterPro"/>
</dbReference>
<protein>
    <submittedName>
        <fullName evidence="5">GNAT family N-acetyltransferase</fullName>
    </submittedName>
</protein>
<dbReference type="InterPro" id="IPR051531">
    <property type="entry name" value="N-acetyltransferase"/>
</dbReference>
<evidence type="ECO:0000256" key="2">
    <source>
        <dbReference type="ARBA" id="ARBA00023315"/>
    </source>
</evidence>
<organism evidence="5 6">
    <name type="scientific">Flavilitoribacter nigricans (strain ATCC 23147 / DSM 23189 / NBRC 102662 / NCIMB 1420 / SS-2)</name>
    <name type="common">Lewinella nigricans</name>
    <dbReference type="NCBI Taxonomy" id="1122177"/>
    <lineage>
        <taxon>Bacteria</taxon>
        <taxon>Pseudomonadati</taxon>
        <taxon>Bacteroidota</taxon>
        <taxon>Saprospiria</taxon>
        <taxon>Saprospirales</taxon>
        <taxon>Lewinellaceae</taxon>
        <taxon>Flavilitoribacter</taxon>
    </lineage>
</organism>
<proteinExistence type="inferred from homology"/>
<dbReference type="PANTHER" id="PTHR43792">
    <property type="entry name" value="GNAT FAMILY, PUTATIVE (AFU_ORTHOLOGUE AFUA_3G00765)-RELATED-RELATED"/>
    <property type="match status" value="1"/>
</dbReference>
<dbReference type="PROSITE" id="PS51186">
    <property type="entry name" value="GNAT"/>
    <property type="match status" value="1"/>
</dbReference>
<dbReference type="InterPro" id="IPR000182">
    <property type="entry name" value="GNAT_dom"/>
</dbReference>
<dbReference type="AlphaFoldDB" id="A0A2D0N939"/>
<dbReference type="OrthoDB" id="9788916at2"/>
<evidence type="ECO:0000256" key="3">
    <source>
        <dbReference type="ARBA" id="ARBA00038502"/>
    </source>
</evidence>
<evidence type="ECO:0000313" key="5">
    <source>
        <dbReference type="EMBL" id="PHN04890.1"/>
    </source>
</evidence>
<accession>A0A2D0N939</accession>
<reference evidence="5 6" key="1">
    <citation type="submission" date="2017-10" db="EMBL/GenBank/DDBJ databases">
        <title>The draft genome sequence of Lewinella nigricans NBRC 102662.</title>
        <authorList>
            <person name="Wang K."/>
        </authorList>
    </citation>
    <scope>NUCLEOTIDE SEQUENCE [LARGE SCALE GENOMIC DNA]</scope>
    <source>
        <strain evidence="5 6">NBRC 102662</strain>
    </source>
</reference>
<name>A0A2D0N939_FLAN2</name>
<dbReference type="Proteomes" id="UP000223913">
    <property type="component" value="Unassembled WGS sequence"/>
</dbReference>
<evidence type="ECO:0000259" key="4">
    <source>
        <dbReference type="PROSITE" id="PS51186"/>
    </source>
</evidence>
<comment type="similarity">
    <text evidence="3">Belongs to the acetyltransferase family. RimJ subfamily.</text>
</comment>